<comment type="caution">
    <text evidence="1">The sequence shown here is derived from an EMBL/GenBank/DDBJ whole genome shotgun (WGS) entry which is preliminary data.</text>
</comment>
<reference evidence="1" key="1">
    <citation type="journal article" date="2015" name="ISME J.">
        <title>Draft Genome Sequence of Streptomyces incarnatus NRRL8089, which Produces the Nucleoside Antibiotic Sinefungin.</title>
        <authorList>
            <person name="Oshima K."/>
            <person name="Hattori M."/>
            <person name="Shimizu H."/>
            <person name="Fukuda K."/>
            <person name="Nemoto M."/>
            <person name="Inagaki K."/>
            <person name="Tamura T."/>
        </authorList>
    </citation>
    <scope>NUCLEOTIDE SEQUENCE</scope>
    <source>
        <strain evidence="1">FACHB-1375</strain>
    </source>
</reference>
<reference evidence="1" key="2">
    <citation type="submission" date="2020-08" db="EMBL/GenBank/DDBJ databases">
        <authorList>
            <person name="Chen M."/>
            <person name="Teng W."/>
            <person name="Zhao L."/>
            <person name="Hu C."/>
            <person name="Zhou Y."/>
            <person name="Han B."/>
            <person name="Song L."/>
            <person name="Shu W."/>
        </authorList>
    </citation>
    <scope>NUCLEOTIDE SEQUENCE</scope>
    <source>
        <strain evidence="1">FACHB-1375</strain>
    </source>
</reference>
<protein>
    <submittedName>
        <fullName evidence="1">Uncharacterized protein</fullName>
    </submittedName>
</protein>
<evidence type="ECO:0000313" key="1">
    <source>
        <dbReference type="EMBL" id="MBD2180612.1"/>
    </source>
</evidence>
<dbReference type="AlphaFoldDB" id="A0A926VCZ2"/>
<sequence length="141" mass="16416">MLEKAILIESRKFDYPGYYNCESYCRVRIYSPSEQTIVIVSESETNSGTSVTNMAEGIATLVAYHYELDVKKTIWIEHYPEQNNGRSSLFLESFSLVEFDWGCHYPFPYQREIQPIKLKASNPQWTYIDKTEVQQLLGVPL</sequence>
<dbReference type="Proteomes" id="UP000641646">
    <property type="component" value="Unassembled WGS sequence"/>
</dbReference>
<dbReference type="EMBL" id="JACJPW010000010">
    <property type="protein sequence ID" value="MBD2180612.1"/>
    <property type="molecule type" value="Genomic_DNA"/>
</dbReference>
<name>A0A926VCZ2_9CYAN</name>
<gene>
    <name evidence="1" type="ORF">H6G03_05760</name>
</gene>
<keyword evidence="2" id="KW-1185">Reference proteome</keyword>
<evidence type="ECO:0000313" key="2">
    <source>
        <dbReference type="Proteomes" id="UP000641646"/>
    </source>
</evidence>
<proteinExistence type="predicted"/>
<accession>A0A926VCZ2</accession>
<organism evidence="1 2">
    <name type="scientific">Aerosakkonema funiforme FACHB-1375</name>
    <dbReference type="NCBI Taxonomy" id="2949571"/>
    <lineage>
        <taxon>Bacteria</taxon>
        <taxon>Bacillati</taxon>
        <taxon>Cyanobacteriota</taxon>
        <taxon>Cyanophyceae</taxon>
        <taxon>Oscillatoriophycideae</taxon>
        <taxon>Aerosakkonematales</taxon>
        <taxon>Aerosakkonemataceae</taxon>
        <taxon>Aerosakkonema</taxon>
    </lineage>
</organism>